<feature type="compositionally biased region" description="Basic residues" evidence="1">
    <location>
        <begin position="51"/>
        <end position="64"/>
    </location>
</feature>
<accession>A0A9X9MCF6</accession>
<proteinExistence type="predicted"/>
<feature type="region of interest" description="Disordered" evidence="1">
    <location>
        <begin position="36"/>
        <end position="89"/>
    </location>
</feature>
<gene>
    <name evidence="2" type="ORF">BN2614_LOCUS1</name>
</gene>
<feature type="compositionally biased region" description="Low complexity" evidence="1">
    <location>
        <begin position="36"/>
        <end position="50"/>
    </location>
</feature>
<dbReference type="AlphaFoldDB" id="A0A9X9MCF6"/>
<dbReference type="Proteomes" id="UP000269945">
    <property type="component" value="Unassembled WGS sequence"/>
</dbReference>
<organism evidence="2 3">
    <name type="scientific">Gulo gulo</name>
    <name type="common">Wolverine</name>
    <name type="synonym">Gluton</name>
    <dbReference type="NCBI Taxonomy" id="48420"/>
    <lineage>
        <taxon>Eukaryota</taxon>
        <taxon>Metazoa</taxon>
        <taxon>Chordata</taxon>
        <taxon>Craniata</taxon>
        <taxon>Vertebrata</taxon>
        <taxon>Euteleostomi</taxon>
        <taxon>Mammalia</taxon>
        <taxon>Eutheria</taxon>
        <taxon>Laurasiatheria</taxon>
        <taxon>Carnivora</taxon>
        <taxon>Caniformia</taxon>
        <taxon>Musteloidea</taxon>
        <taxon>Mustelidae</taxon>
        <taxon>Guloninae</taxon>
        <taxon>Gulo</taxon>
    </lineage>
</organism>
<dbReference type="EMBL" id="CYRY02046312">
    <property type="protein sequence ID" value="VCX41995.1"/>
    <property type="molecule type" value="Genomic_DNA"/>
</dbReference>
<protein>
    <submittedName>
        <fullName evidence="2">Uncharacterized protein</fullName>
    </submittedName>
</protein>
<evidence type="ECO:0000256" key="1">
    <source>
        <dbReference type="SAM" id="MobiDB-lite"/>
    </source>
</evidence>
<evidence type="ECO:0000313" key="3">
    <source>
        <dbReference type="Proteomes" id="UP000269945"/>
    </source>
</evidence>
<reference evidence="2 3" key="1">
    <citation type="submission" date="2018-10" db="EMBL/GenBank/DDBJ databases">
        <authorList>
            <person name="Ekblom R."/>
            <person name="Jareborg N."/>
        </authorList>
    </citation>
    <scope>NUCLEOTIDE SEQUENCE [LARGE SCALE GENOMIC DNA]</scope>
    <source>
        <tissue evidence="2">Muscle</tissue>
    </source>
</reference>
<evidence type="ECO:0000313" key="2">
    <source>
        <dbReference type="EMBL" id="VCX41995.1"/>
    </source>
</evidence>
<name>A0A9X9MCF6_GULGU</name>
<comment type="caution">
    <text evidence="2">The sequence shown here is derived from an EMBL/GenBank/DDBJ whole genome shotgun (WGS) entry which is preliminary data.</text>
</comment>
<keyword evidence="3" id="KW-1185">Reference proteome</keyword>
<sequence>MGSSCTKCRWPNSTGMTSSLWTCHCPRLQTRFCRTSGSWWPPTSTTSPHSSCRHSSKSTSRPRGRSCCPGLPRTGRTAPDCCRRSRTPS</sequence>